<keyword evidence="9" id="KW-1185">Reference proteome</keyword>
<dbReference type="PANTHER" id="PTHR40079">
    <property type="entry name" value="MANNAN ENDO-1,4-BETA-MANNOSIDASE E-RELATED"/>
    <property type="match status" value="1"/>
</dbReference>
<dbReference type="PANTHER" id="PTHR40079:SF4">
    <property type="entry name" value="GH26 DOMAIN-CONTAINING PROTEIN-RELATED"/>
    <property type="match status" value="1"/>
</dbReference>
<feature type="domain" description="GH26" evidence="7">
    <location>
        <begin position="190"/>
        <end position="481"/>
    </location>
</feature>
<feature type="region of interest" description="Disordered" evidence="6">
    <location>
        <begin position="28"/>
        <end position="77"/>
    </location>
</feature>
<evidence type="ECO:0000256" key="6">
    <source>
        <dbReference type="SAM" id="MobiDB-lite"/>
    </source>
</evidence>
<keyword evidence="2 5" id="KW-0378">Hydrolase</keyword>
<dbReference type="InParanoid" id="Q9RXH6"/>
<organism evidence="8 9">
    <name type="scientific">Deinococcus radiodurans (strain ATCC 13939 / DSM 20539 / JCM 16871 / CCUG 27074 / LMG 4051 / NBRC 15346 / NCIMB 9279 / VKM B-1422 / R1)</name>
    <dbReference type="NCBI Taxonomy" id="243230"/>
    <lineage>
        <taxon>Bacteria</taxon>
        <taxon>Thermotogati</taxon>
        <taxon>Deinococcota</taxon>
        <taxon>Deinococci</taxon>
        <taxon>Deinococcales</taxon>
        <taxon>Deinococcaceae</taxon>
        <taxon>Deinococcus</taxon>
    </lineage>
</organism>
<feature type="repeat" description="TPR" evidence="4">
    <location>
        <begin position="97"/>
        <end position="130"/>
    </location>
</feature>
<dbReference type="eggNOG" id="COG4124">
    <property type="taxonomic scope" value="Bacteria"/>
</dbReference>
<evidence type="ECO:0000259" key="7">
    <source>
        <dbReference type="PROSITE" id="PS51764"/>
    </source>
</evidence>
<dbReference type="Gene3D" id="3.20.20.80">
    <property type="entry name" value="Glycosidases"/>
    <property type="match status" value="1"/>
</dbReference>
<dbReference type="PIR" id="A75531">
    <property type="entry name" value="A75531"/>
</dbReference>
<dbReference type="GO" id="GO:0006080">
    <property type="term" value="P:substituted mannan metabolic process"/>
    <property type="evidence" value="ECO:0007669"/>
    <property type="project" value="InterPro"/>
</dbReference>
<dbReference type="InterPro" id="IPR011990">
    <property type="entry name" value="TPR-like_helical_dom_sf"/>
</dbReference>
<evidence type="ECO:0000256" key="2">
    <source>
        <dbReference type="ARBA" id="ARBA00022801"/>
    </source>
</evidence>
<evidence type="ECO:0000256" key="5">
    <source>
        <dbReference type="PROSITE-ProRule" id="PRU01100"/>
    </source>
</evidence>
<evidence type="ECO:0000313" key="9">
    <source>
        <dbReference type="Proteomes" id="UP000002524"/>
    </source>
</evidence>
<dbReference type="InterPro" id="IPR000805">
    <property type="entry name" value="Glyco_hydro_26"/>
</dbReference>
<dbReference type="KEGG" id="dra:DR_0337"/>
<dbReference type="STRING" id="243230.DR_0337"/>
<dbReference type="AlphaFoldDB" id="Q9RXH6"/>
<name>Q9RXH6_DEIRA</name>
<dbReference type="Gene3D" id="1.25.40.10">
    <property type="entry name" value="Tetratricopeptide repeat domain"/>
    <property type="match status" value="1"/>
</dbReference>
<proteinExistence type="inferred from homology"/>
<dbReference type="EMBL" id="AE000513">
    <property type="protein sequence ID" value="AAF09927.1"/>
    <property type="molecule type" value="Genomic_DNA"/>
</dbReference>
<dbReference type="GeneID" id="69516569"/>
<sequence>MRVFWRLALLGLLLGAGVWLWRASQSGDLTLPRPPSAGQPAARTGEGPPPAAAQPPAPPPANKRPGPIPNTALRVPPPSGEIRAAAVTFTPPLPRSADGWYDLGVRAREAGDPHKAARAFAQAAALNPSAANWRALANEQVKLGDYAAATRAYGQAAARYRASGDDETARALEYLAAPFRQRLEVRRVVPKVGAAPPHLARLEPPRGVLLGIYAGADGVQGAWGQPPRMAPKLRPFAVAFRYWKFSRSDDPAVIFPGRFAQAVRANGMALHLALEPGMPLAQLSDDVIHAFARQAKAAGLPIFVRFGSEMNDPHNEWGRDPALYRRTFARVARILHTEAPNTALVWMPMPGDLAQIAGYYPGPAAVDWAGLSLYSVPFENGDVNKPRLTAHPLDVLDGFYRQYAPRHPIQLSEYAASNRSGAAPERDFSAFAAQQVREVYWGAWLKYPRLKNINWLDVDMHGGDDNGKAATRRNDYRLFASDAKWRTFEQVREMPAFFQSWKIATCPTCEVPTARPWGTPDADRTLSGALWLVTARPVGGVKLTVDGENVPVEQTLPHRFRVPPLPAGKHTLRVLVWDDQSRELLRQEQVFAVRVGAD</sequence>
<dbReference type="Proteomes" id="UP000002524">
    <property type="component" value="Chromosome 1"/>
</dbReference>
<dbReference type="PROSITE" id="PS50005">
    <property type="entry name" value="TPR"/>
    <property type="match status" value="1"/>
</dbReference>
<dbReference type="EnsemblBacteria" id="AAF09927">
    <property type="protein sequence ID" value="AAF09927"/>
    <property type="gene ID" value="DR_0337"/>
</dbReference>
<comment type="similarity">
    <text evidence="1 5">Belongs to the glycosyl hydrolase 26 family.</text>
</comment>
<evidence type="ECO:0000256" key="4">
    <source>
        <dbReference type="PROSITE-ProRule" id="PRU00339"/>
    </source>
</evidence>
<feature type="active site" description="Nucleophile" evidence="5">
    <location>
        <position position="413"/>
    </location>
</feature>
<feature type="active site" description="Proton donor" evidence="5">
    <location>
        <position position="309"/>
    </location>
</feature>
<keyword evidence="4" id="KW-0802">TPR repeat</keyword>
<accession>Q9RXH6</accession>
<dbReference type="HOGENOM" id="CLU_027698_0_0_0"/>
<dbReference type="InterPro" id="IPR019734">
    <property type="entry name" value="TPR_rpt"/>
</dbReference>
<dbReference type="PaxDb" id="243230-DR_0337"/>
<dbReference type="SUPFAM" id="SSF48452">
    <property type="entry name" value="TPR-like"/>
    <property type="match status" value="1"/>
</dbReference>
<dbReference type="PATRIC" id="fig|243230.17.peg.506"/>
<protein>
    <recommendedName>
        <fullName evidence="7">GH26 domain-containing protein</fullName>
    </recommendedName>
</protein>
<keyword evidence="3 5" id="KW-0326">Glycosidase</keyword>
<dbReference type="InterPro" id="IPR022790">
    <property type="entry name" value="GH26_dom"/>
</dbReference>
<feature type="compositionally biased region" description="Pro residues" evidence="6">
    <location>
        <begin position="47"/>
        <end position="68"/>
    </location>
</feature>
<gene>
    <name evidence="8" type="ordered locus">DR_0337</name>
</gene>
<dbReference type="OrthoDB" id="9802773at2"/>
<dbReference type="InterPro" id="IPR017853">
    <property type="entry name" value="GH"/>
</dbReference>
<evidence type="ECO:0000313" key="8">
    <source>
        <dbReference type="EMBL" id="AAF09927.1"/>
    </source>
</evidence>
<dbReference type="GO" id="GO:0016985">
    <property type="term" value="F:mannan endo-1,4-beta-mannosidase activity"/>
    <property type="evidence" value="ECO:0007669"/>
    <property type="project" value="InterPro"/>
</dbReference>
<reference evidence="8 9" key="1">
    <citation type="journal article" date="1999" name="Science">
        <title>Genome sequence of the radioresistant bacterium Deinococcus radiodurans R1.</title>
        <authorList>
            <person name="White O."/>
            <person name="Eisen J.A."/>
            <person name="Heidelberg J.F."/>
            <person name="Hickey E.K."/>
            <person name="Peterson J.D."/>
            <person name="Dodson R.J."/>
            <person name="Haft D.H."/>
            <person name="Gwinn M.L."/>
            <person name="Nelson W.C."/>
            <person name="Richardson D.L."/>
            <person name="Moffat K.S."/>
            <person name="Qin H."/>
            <person name="Jiang L."/>
            <person name="Pamphile W."/>
            <person name="Crosby M."/>
            <person name="Shen M."/>
            <person name="Vamathevan J.J."/>
            <person name="Lam P."/>
            <person name="McDonald L."/>
            <person name="Utterback T."/>
            <person name="Zalewski C."/>
            <person name="Makarova K.S."/>
            <person name="Aravind L."/>
            <person name="Daly M.J."/>
            <person name="Minton K.W."/>
            <person name="Fleischmann R.D."/>
            <person name="Ketchum K.A."/>
            <person name="Nelson K.E."/>
            <person name="Salzberg S."/>
            <person name="Smith H.O."/>
            <person name="Venter J.C."/>
            <person name="Fraser C.M."/>
        </authorList>
    </citation>
    <scope>NUCLEOTIDE SEQUENCE [LARGE SCALE GENOMIC DNA]</scope>
    <source>
        <strain evidence="9">ATCC 13939 / DSM 20539 / JCM 16871 / LMG 4051 / NBRC 15346 / NCIMB 9279 / R1 / VKM B-1422</strain>
    </source>
</reference>
<dbReference type="PROSITE" id="PS51764">
    <property type="entry name" value="GH26"/>
    <property type="match status" value="1"/>
</dbReference>
<evidence type="ECO:0000256" key="3">
    <source>
        <dbReference type="ARBA" id="ARBA00023295"/>
    </source>
</evidence>
<dbReference type="RefSeq" id="WP_010886982.1">
    <property type="nucleotide sequence ID" value="NC_001263.1"/>
</dbReference>
<evidence type="ECO:0000256" key="1">
    <source>
        <dbReference type="ARBA" id="ARBA00007754"/>
    </source>
</evidence>
<dbReference type="SUPFAM" id="SSF51445">
    <property type="entry name" value="(Trans)glycosidases"/>
    <property type="match status" value="1"/>
</dbReference>